<sequence>MMLIFRIQEIFIPPKSLRGITPSELRFLAEDQRNFHINSGMVFREMEITSDVSSCPTGTPLPHPPAKKSFAVVIARLRHRGTATGDTRYG</sequence>
<dbReference type="EMBL" id="BPLR01007778">
    <property type="protein sequence ID" value="GIY19624.1"/>
    <property type="molecule type" value="Genomic_DNA"/>
</dbReference>
<evidence type="ECO:0000313" key="1">
    <source>
        <dbReference type="EMBL" id="GIY19624.1"/>
    </source>
</evidence>
<dbReference type="Proteomes" id="UP001054945">
    <property type="component" value="Unassembled WGS sequence"/>
</dbReference>
<evidence type="ECO:0000313" key="2">
    <source>
        <dbReference type="Proteomes" id="UP001054945"/>
    </source>
</evidence>
<comment type="caution">
    <text evidence="1">The sequence shown here is derived from an EMBL/GenBank/DDBJ whole genome shotgun (WGS) entry which is preliminary data.</text>
</comment>
<gene>
    <name evidence="1" type="ORF">CEXT_440691</name>
</gene>
<organism evidence="1 2">
    <name type="scientific">Caerostris extrusa</name>
    <name type="common">Bark spider</name>
    <name type="synonym">Caerostris bankana</name>
    <dbReference type="NCBI Taxonomy" id="172846"/>
    <lineage>
        <taxon>Eukaryota</taxon>
        <taxon>Metazoa</taxon>
        <taxon>Ecdysozoa</taxon>
        <taxon>Arthropoda</taxon>
        <taxon>Chelicerata</taxon>
        <taxon>Arachnida</taxon>
        <taxon>Araneae</taxon>
        <taxon>Araneomorphae</taxon>
        <taxon>Entelegynae</taxon>
        <taxon>Araneoidea</taxon>
        <taxon>Araneidae</taxon>
        <taxon>Caerostris</taxon>
    </lineage>
</organism>
<keyword evidence="2" id="KW-1185">Reference proteome</keyword>
<dbReference type="AlphaFoldDB" id="A0AAV4RCP3"/>
<accession>A0AAV4RCP3</accession>
<proteinExistence type="predicted"/>
<name>A0AAV4RCP3_CAEEX</name>
<protein>
    <submittedName>
        <fullName evidence="1">Uncharacterized protein</fullName>
    </submittedName>
</protein>
<reference evidence="1 2" key="1">
    <citation type="submission" date="2021-06" db="EMBL/GenBank/DDBJ databases">
        <title>Caerostris extrusa draft genome.</title>
        <authorList>
            <person name="Kono N."/>
            <person name="Arakawa K."/>
        </authorList>
    </citation>
    <scope>NUCLEOTIDE SEQUENCE [LARGE SCALE GENOMIC DNA]</scope>
</reference>